<organism evidence="1 2">
    <name type="scientific">Pilimelia anulata</name>
    <dbReference type="NCBI Taxonomy" id="53371"/>
    <lineage>
        <taxon>Bacteria</taxon>
        <taxon>Bacillati</taxon>
        <taxon>Actinomycetota</taxon>
        <taxon>Actinomycetes</taxon>
        <taxon>Micromonosporales</taxon>
        <taxon>Micromonosporaceae</taxon>
        <taxon>Pilimelia</taxon>
    </lineage>
</organism>
<dbReference type="AlphaFoldDB" id="A0A8J3FE21"/>
<gene>
    <name evidence="1" type="ORF">GCM10010123_40590</name>
</gene>
<accession>A0A8J3FE21</accession>
<evidence type="ECO:0008006" key="3">
    <source>
        <dbReference type="Google" id="ProtNLM"/>
    </source>
</evidence>
<dbReference type="InterPro" id="IPR008949">
    <property type="entry name" value="Isoprenoid_synthase_dom_sf"/>
</dbReference>
<dbReference type="SUPFAM" id="SSF48576">
    <property type="entry name" value="Terpenoid synthases"/>
    <property type="match status" value="1"/>
</dbReference>
<name>A0A8J3FE21_9ACTN</name>
<comment type="caution">
    <text evidence="1">The sequence shown here is derived from an EMBL/GenBank/DDBJ whole genome shotgun (WGS) entry which is preliminary data.</text>
</comment>
<protein>
    <recommendedName>
        <fullName evidence="3">Polyprenyl synthetase</fullName>
    </recommendedName>
</protein>
<dbReference type="Gene3D" id="1.10.600.10">
    <property type="entry name" value="Farnesyl Diphosphate Synthase"/>
    <property type="match status" value="1"/>
</dbReference>
<evidence type="ECO:0000313" key="1">
    <source>
        <dbReference type="EMBL" id="GGK06691.1"/>
    </source>
</evidence>
<evidence type="ECO:0000313" key="2">
    <source>
        <dbReference type="Proteomes" id="UP000649739"/>
    </source>
</evidence>
<dbReference type="Proteomes" id="UP000649739">
    <property type="component" value="Unassembled WGS sequence"/>
</dbReference>
<dbReference type="RefSeq" id="WP_189171797.1">
    <property type="nucleotide sequence ID" value="NZ_BMQB01000011.1"/>
</dbReference>
<sequence length="274" mass="28854">MPTFADFKAEMADSHARVVARCLAELAELGMSAAGLAYVRELRGYPRTPYYATLWVRDPRARRAIGEGLGVHAVGVKLLDDLIDGDTPLGPRDQIFGAHLIMLGAALLAGRERPADVLAALVADYRDIWRQEVVEVTAPHPATLDAWLAAARIKAGVMIANYAALACLAGGAPDGVPRARSFGEALGVLYMIGDDVTDFDDGERAGNLVHLVATGRVDRAALAAAIGGWRDRAAAAAAGTVCDPVPFLDHFAAKLRDLVADRTTAPPAAAAALR</sequence>
<keyword evidence="2" id="KW-1185">Reference proteome</keyword>
<reference evidence="1" key="2">
    <citation type="submission" date="2020-09" db="EMBL/GenBank/DDBJ databases">
        <authorList>
            <person name="Sun Q."/>
            <person name="Ohkuma M."/>
        </authorList>
    </citation>
    <scope>NUCLEOTIDE SEQUENCE</scope>
    <source>
        <strain evidence="1">JCM 3090</strain>
    </source>
</reference>
<reference evidence="1" key="1">
    <citation type="journal article" date="2014" name="Int. J. Syst. Evol. Microbiol.">
        <title>Complete genome sequence of Corynebacterium casei LMG S-19264T (=DSM 44701T), isolated from a smear-ripened cheese.</title>
        <authorList>
            <consortium name="US DOE Joint Genome Institute (JGI-PGF)"/>
            <person name="Walter F."/>
            <person name="Albersmeier A."/>
            <person name="Kalinowski J."/>
            <person name="Ruckert C."/>
        </authorList>
    </citation>
    <scope>NUCLEOTIDE SEQUENCE</scope>
    <source>
        <strain evidence="1">JCM 3090</strain>
    </source>
</reference>
<proteinExistence type="predicted"/>
<dbReference type="EMBL" id="BMQB01000011">
    <property type="protein sequence ID" value="GGK06691.1"/>
    <property type="molecule type" value="Genomic_DNA"/>
</dbReference>